<proteinExistence type="predicted"/>
<comment type="caution">
    <text evidence="5">The sequence shown here is derived from an EMBL/GenBank/DDBJ whole genome shotgun (WGS) entry which is preliminary data.</text>
</comment>
<evidence type="ECO:0000256" key="2">
    <source>
        <dbReference type="SAM" id="MobiDB-lite"/>
    </source>
</evidence>
<sequence>MFTAILVFALTAASAVSALTVNAPSGVTSGGNVTITWTSTSDDKVFSVELLNPLHPTIAIANNVAPGANTLSLTLPQIPAGDGYTLALVNIADINDVYAASPAFSIAQFVPTETTSSAGAGSATRSAGGSGSATASRTASGSGPAASGASSRLSSAAGSASASAASSSSSAGASNTGAASRTAPALLGAIALVGAALALAL</sequence>
<evidence type="ECO:0000259" key="4">
    <source>
        <dbReference type="Pfam" id="PF10342"/>
    </source>
</evidence>
<gene>
    <name evidence="5" type="ORF">B0H15DRAFT_577355</name>
</gene>
<protein>
    <recommendedName>
        <fullName evidence="4">Yeast cell wall synthesis Kre9/Knh1-like N-terminal domain-containing protein</fullName>
    </recommendedName>
</protein>
<organism evidence="5 6">
    <name type="scientific">Mycena belliarum</name>
    <dbReference type="NCBI Taxonomy" id="1033014"/>
    <lineage>
        <taxon>Eukaryota</taxon>
        <taxon>Fungi</taxon>
        <taxon>Dikarya</taxon>
        <taxon>Basidiomycota</taxon>
        <taxon>Agaricomycotina</taxon>
        <taxon>Agaricomycetes</taxon>
        <taxon>Agaricomycetidae</taxon>
        <taxon>Agaricales</taxon>
        <taxon>Marasmiineae</taxon>
        <taxon>Mycenaceae</taxon>
        <taxon>Mycena</taxon>
    </lineage>
</organism>
<dbReference type="EMBL" id="JARJCN010000079">
    <property type="protein sequence ID" value="KAJ7076622.1"/>
    <property type="molecule type" value="Genomic_DNA"/>
</dbReference>
<dbReference type="AlphaFoldDB" id="A0AAD6TW34"/>
<accession>A0AAD6TW34</accession>
<feature type="signal peptide" evidence="3">
    <location>
        <begin position="1"/>
        <end position="18"/>
    </location>
</feature>
<evidence type="ECO:0000256" key="1">
    <source>
        <dbReference type="ARBA" id="ARBA00022729"/>
    </source>
</evidence>
<name>A0AAD6TW34_9AGAR</name>
<feature type="chain" id="PRO_5042271650" description="Yeast cell wall synthesis Kre9/Knh1-like N-terminal domain-containing protein" evidence="3">
    <location>
        <begin position="19"/>
        <end position="201"/>
    </location>
</feature>
<feature type="region of interest" description="Disordered" evidence="2">
    <location>
        <begin position="116"/>
        <end position="148"/>
    </location>
</feature>
<dbReference type="Proteomes" id="UP001222325">
    <property type="component" value="Unassembled WGS sequence"/>
</dbReference>
<reference evidence="5" key="1">
    <citation type="submission" date="2023-03" db="EMBL/GenBank/DDBJ databases">
        <title>Massive genome expansion in bonnet fungi (Mycena s.s.) driven by repeated elements and novel gene families across ecological guilds.</title>
        <authorList>
            <consortium name="Lawrence Berkeley National Laboratory"/>
            <person name="Harder C.B."/>
            <person name="Miyauchi S."/>
            <person name="Viragh M."/>
            <person name="Kuo A."/>
            <person name="Thoen E."/>
            <person name="Andreopoulos B."/>
            <person name="Lu D."/>
            <person name="Skrede I."/>
            <person name="Drula E."/>
            <person name="Henrissat B."/>
            <person name="Morin E."/>
            <person name="Kohler A."/>
            <person name="Barry K."/>
            <person name="LaButti K."/>
            <person name="Morin E."/>
            <person name="Salamov A."/>
            <person name="Lipzen A."/>
            <person name="Mereny Z."/>
            <person name="Hegedus B."/>
            <person name="Baldrian P."/>
            <person name="Stursova M."/>
            <person name="Weitz H."/>
            <person name="Taylor A."/>
            <person name="Grigoriev I.V."/>
            <person name="Nagy L.G."/>
            <person name="Martin F."/>
            <person name="Kauserud H."/>
        </authorList>
    </citation>
    <scope>NUCLEOTIDE SEQUENCE</scope>
    <source>
        <strain evidence="5">CBHHK173m</strain>
    </source>
</reference>
<dbReference type="Pfam" id="PF10342">
    <property type="entry name" value="Kre9_KNH"/>
    <property type="match status" value="1"/>
</dbReference>
<keyword evidence="6" id="KW-1185">Reference proteome</keyword>
<evidence type="ECO:0000313" key="5">
    <source>
        <dbReference type="EMBL" id="KAJ7076622.1"/>
    </source>
</evidence>
<evidence type="ECO:0000313" key="6">
    <source>
        <dbReference type="Proteomes" id="UP001222325"/>
    </source>
</evidence>
<evidence type="ECO:0000256" key="3">
    <source>
        <dbReference type="SAM" id="SignalP"/>
    </source>
</evidence>
<dbReference type="InterPro" id="IPR018466">
    <property type="entry name" value="Kre9/Knh1-like_N"/>
</dbReference>
<keyword evidence="1 3" id="KW-0732">Signal</keyword>
<feature type="domain" description="Yeast cell wall synthesis Kre9/Knh1-like N-terminal" evidence="4">
    <location>
        <begin position="27"/>
        <end position="106"/>
    </location>
</feature>